<name>A0A1Y1IPV4_KLENI</name>
<reference evidence="1 2" key="1">
    <citation type="journal article" date="2014" name="Nat. Commun.">
        <title>Klebsormidium flaccidum genome reveals primary factors for plant terrestrial adaptation.</title>
        <authorList>
            <person name="Hori K."/>
            <person name="Maruyama F."/>
            <person name="Fujisawa T."/>
            <person name="Togashi T."/>
            <person name="Yamamoto N."/>
            <person name="Seo M."/>
            <person name="Sato S."/>
            <person name="Yamada T."/>
            <person name="Mori H."/>
            <person name="Tajima N."/>
            <person name="Moriyama T."/>
            <person name="Ikeuchi M."/>
            <person name="Watanabe M."/>
            <person name="Wada H."/>
            <person name="Kobayashi K."/>
            <person name="Saito M."/>
            <person name="Masuda T."/>
            <person name="Sasaki-Sekimoto Y."/>
            <person name="Mashiguchi K."/>
            <person name="Awai K."/>
            <person name="Shimojima M."/>
            <person name="Masuda S."/>
            <person name="Iwai M."/>
            <person name="Nobusawa T."/>
            <person name="Narise T."/>
            <person name="Kondo S."/>
            <person name="Saito H."/>
            <person name="Sato R."/>
            <person name="Murakawa M."/>
            <person name="Ihara Y."/>
            <person name="Oshima-Yamada Y."/>
            <person name="Ohtaka K."/>
            <person name="Satoh M."/>
            <person name="Sonobe K."/>
            <person name="Ishii M."/>
            <person name="Ohtani R."/>
            <person name="Kanamori-Sato M."/>
            <person name="Honoki R."/>
            <person name="Miyazaki D."/>
            <person name="Mochizuki H."/>
            <person name="Umetsu J."/>
            <person name="Higashi K."/>
            <person name="Shibata D."/>
            <person name="Kamiya Y."/>
            <person name="Sato N."/>
            <person name="Nakamura Y."/>
            <person name="Tabata S."/>
            <person name="Ida S."/>
            <person name="Kurokawa K."/>
            <person name="Ohta H."/>
        </authorList>
    </citation>
    <scope>NUCLEOTIDE SEQUENCE [LARGE SCALE GENOMIC DNA]</scope>
    <source>
        <strain evidence="1 2">NIES-2285</strain>
    </source>
</reference>
<dbReference type="EMBL" id="DF238171">
    <property type="protein sequence ID" value="GAQ92955.1"/>
    <property type="molecule type" value="Genomic_DNA"/>
</dbReference>
<gene>
    <name evidence="1" type="ORF">KFL_012220010</name>
</gene>
<sequence length="66" mass="6833">SSKAAPNGPGDSAAELVDNALEHTRALAEAAAGELAAATEVGLSSEEMNAIADMIYNRFRKGKDKE</sequence>
<protein>
    <submittedName>
        <fullName evidence="1">Uncharacterized protein</fullName>
    </submittedName>
</protein>
<accession>A0A1Y1IPV4</accession>
<organism evidence="1 2">
    <name type="scientific">Klebsormidium nitens</name>
    <name type="common">Green alga</name>
    <name type="synonym">Ulothrix nitens</name>
    <dbReference type="NCBI Taxonomy" id="105231"/>
    <lineage>
        <taxon>Eukaryota</taxon>
        <taxon>Viridiplantae</taxon>
        <taxon>Streptophyta</taxon>
        <taxon>Klebsormidiophyceae</taxon>
        <taxon>Klebsormidiales</taxon>
        <taxon>Klebsormidiaceae</taxon>
        <taxon>Klebsormidium</taxon>
    </lineage>
</organism>
<dbReference type="OMA" id="MIYNRFR"/>
<dbReference type="Proteomes" id="UP000054558">
    <property type="component" value="Unassembled WGS sequence"/>
</dbReference>
<proteinExistence type="predicted"/>
<evidence type="ECO:0000313" key="1">
    <source>
        <dbReference type="EMBL" id="GAQ92955.1"/>
    </source>
</evidence>
<feature type="non-terminal residue" evidence="1">
    <location>
        <position position="1"/>
    </location>
</feature>
<keyword evidence="2" id="KW-1185">Reference proteome</keyword>
<dbReference type="AlphaFoldDB" id="A0A1Y1IPV4"/>
<evidence type="ECO:0000313" key="2">
    <source>
        <dbReference type="Proteomes" id="UP000054558"/>
    </source>
</evidence>